<dbReference type="SUPFAM" id="SSF54686">
    <property type="entry name" value="Ribosomal protein L16p/L10e"/>
    <property type="match status" value="1"/>
</dbReference>
<dbReference type="CDD" id="cd01433">
    <property type="entry name" value="Ribosomal_L16_L10e"/>
    <property type="match status" value="1"/>
</dbReference>
<dbReference type="InterPro" id="IPR047873">
    <property type="entry name" value="Ribosomal_uL16"/>
</dbReference>
<dbReference type="GO" id="GO:0019843">
    <property type="term" value="F:rRNA binding"/>
    <property type="evidence" value="ECO:0007669"/>
    <property type="project" value="InterPro"/>
</dbReference>
<dbReference type="PANTHER" id="PTHR12220">
    <property type="entry name" value="50S/60S RIBOSOMAL PROTEIN L16"/>
    <property type="match status" value="1"/>
</dbReference>
<evidence type="ECO:0000313" key="6">
    <source>
        <dbReference type="EMBL" id="RCH92430.1"/>
    </source>
</evidence>
<dbReference type="PRINTS" id="PR00060">
    <property type="entry name" value="RIBOSOMALL16"/>
</dbReference>
<keyword evidence="2 4" id="KW-0689">Ribosomal protein</keyword>
<evidence type="ECO:0000256" key="3">
    <source>
        <dbReference type="ARBA" id="ARBA00023274"/>
    </source>
</evidence>
<dbReference type="OrthoDB" id="268521at2759"/>
<protein>
    <submittedName>
        <fullName evidence="6">Mitochondrial ribosomal large subunit component</fullName>
    </submittedName>
</protein>
<evidence type="ECO:0000256" key="4">
    <source>
        <dbReference type="RuleBase" id="RU004413"/>
    </source>
</evidence>
<keyword evidence="7" id="KW-1185">Reference proteome</keyword>
<reference evidence="6 7" key="1">
    <citation type="journal article" date="2018" name="G3 (Bethesda)">
        <title>Phylogenetic and Phylogenomic Definition of Rhizopus Species.</title>
        <authorList>
            <person name="Gryganskyi A.P."/>
            <person name="Golan J."/>
            <person name="Dolatabadi S."/>
            <person name="Mondo S."/>
            <person name="Robb S."/>
            <person name="Idnurm A."/>
            <person name="Muszewska A."/>
            <person name="Steczkiewicz K."/>
            <person name="Masonjones S."/>
            <person name="Liao H.L."/>
            <person name="Gajdeczka M.T."/>
            <person name="Anike F."/>
            <person name="Vuek A."/>
            <person name="Anishchenko I.M."/>
            <person name="Voigt K."/>
            <person name="de Hoog G.S."/>
            <person name="Smith M.E."/>
            <person name="Heitman J."/>
            <person name="Vilgalys R."/>
            <person name="Stajich J.E."/>
        </authorList>
    </citation>
    <scope>NUCLEOTIDE SEQUENCE [LARGE SCALE GENOMIC DNA]</scope>
    <source>
        <strain evidence="6 7">CBS 357.93</strain>
    </source>
</reference>
<organism evidence="6 7">
    <name type="scientific">Rhizopus azygosporus</name>
    <name type="common">Rhizopus microsporus var. azygosporus</name>
    <dbReference type="NCBI Taxonomy" id="86630"/>
    <lineage>
        <taxon>Eukaryota</taxon>
        <taxon>Fungi</taxon>
        <taxon>Fungi incertae sedis</taxon>
        <taxon>Mucoromycota</taxon>
        <taxon>Mucoromycotina</taxon>
        <taxon>Mucoromycetes</taxon>
        <taxon>Mucorales</taxon>
        <taxon>Mucorineae</taxon>
        <taxon>Rhizopodaceae</taxon>
        <taxon>Rhizopus</taxon>
    </lineage>
</organism>
<comment type="similarity">
    <text evidence="1 4">Belongs to the universal ribosomal protein uL16 family.</text>
</comment>
<dbReference type="InterPro" id="IPR016180">
    <property type="entry name" value="Ribosomal_uL16_dom"/>
</dbReference>
<dbReference type="Gene3D" id="3.90.1170.10">
    <property type="entry name" value="Ribosomal protein L10e/L16"/>
    <property type="match status" value="1"/>
</dbReference>
<dbReference type="Pfam" id="PF00252">
    <property type="entry name" value="Ribosomal_L16"/>
    <property type="match status" value="1"/>
</dbReference>
<dbReference type="InterPro" id="IPR036920">
    <property type="entry name" value="Ribosomal_uL16_sf"/>
</dbReference>
<dbReference type="GO" id="GO:0005762">
    <property type="term" value="C:mitochondrial large ribosomal subunit"/>
    <property type="evidence" value="ECO:0007669"/>
    <property type="project" value="TreeGrafter"/>
</dbReference>
<dbReference type="PANTHER" id="PTHR12220:SF13">
    <property type="entry name" value="LARGE RIBOSOMAL SUBUNIT PROTEIN UL16M"/>
    <property type="match status" value="1"/>
</dbReference>
<evidence type="ECO:0000313" key="7">
    <source>
        <dbReference type="Proteomes" id="UP000252139"/>
    </source>
</evidence>
<name>A0A367JR52_RHIAZ</name>
<dbReference type="Proteomes" id="UP000252139">
    <property type="component" value="Unassembled WGS sequence"/>
</dbReference>
<gene>
    <name evidence="6" type="primary">MRPL16</name>
    <name evidence="6" type="ORF">CU097_003335</name>
</gene>
<dbReference type="InterPro" id="IPR000114">
    <property type="entry name" value="Ribosomal_uL16_bact-type"/>
</dbReference>
<keyword evidence="3 4" id="KW-0687">Ribonucleoprotein</keyword>
<proteinExistence type="inferred from homology"/>
<dbReference type="GO" id="GO:0003735">
    <property type="term" value="F:structural constituent of ribosome"/>
    <property type="evidence" value="ECO:0007669"/>
    <property type="project" value="InterPro"/>
</dbReference>
<feature type="region of interest" description="Disordered" evidence="5">
    <location>
        <begin position="295"/>
        <end position="319"/>
    </location>
</feature>
<dbReference type="STRING" id="86630.A0A367JR52"/>
<dbReference type="GO" id="GO:0032543">
    <property type="term" value="P:mitochondrial translation"/>
    <property type="evidence" value="ECO:0007669"/>
    <property type="project" value="TreeGrafter"/>
</dbReference>
<dbReference type="EMBL" id="PJQL01000829">
    <property type="protein sequence ID" value="RCH92430.1"/>
    <property type="molecule type" value="Genomic_DNA"/>
</dbReference>
<sequence>MENSSYVESWYNQLKTNYLQRKRNRSLDRLVFILVDDVHIDFMHITTRMSANIGRMNSETRETRKRIITAEDINELSLEDMVQKLLDGESSVKQGVLSFFFVVVTMFSLTKRNVWNAVNQTSSIISSVFQRPTIQPLLSITAVRFASNFSPRRTKYKKAQKGKIPIPIGGSTKGTTVEFGDYGLRVKEGCRLTSRQLTAVHNTLRRKIKPIKGSQLWMRVFPDIPVTSKGNEVRMGKGKGTFEYWACRVPLNRVIFEIGGMRKEIAKEAFRLVSNKLPVKTEMIDRKTKPIVGAHGLPPVKPVETATKPVEAVSTEAQN</sequence>
<evidence type="ECO:0000256" key="5">
    <source>
        <dbReference type="SAM" id="MobiDB-lite"/>
    </source>
</evidence>
<dbReference type="InterPro" id="IPR020798">
    <property type="entry name" value="Ribosomal_uL16_CS"/>
</dbReference>
<dbReference type="AlphaFoldDB" id="A0A367JR52"/>
<evidence type="ECO:0000256" key="1">
    <source>
        <dbReference type="ARBA" id="ARBA00008931"/>
    </source>
</evidence>
<dbReference type="PROSITE" id="PS00701">
    <property type="entry name" value="RIBOSOMAL_L16_2"/>
    <property type="match status" value="1"/>
</dbReference>
<dbReference type="NCBIfam" id="TIGR01164">
    <property type="entry name" value="rplP_bact"/>
    <property type="match status" value="1"/>
</dbReference>
<comment type="caution">
    <text evidence="6">The sequence shown here is derived from an EMBL/GenBank/DDBJ whole genome shotgun (WGS) entry which is preliminary data.</text>
</comment>
<evidence type="ECO:0000256" key="2">
    <source>
        <dbReference type="ARBA" id="ARBA00022980"/>
    </source>
</evidence>
<accession>A0A367JR52</accession>